<accession>A0A834HAI8</accession>
<evidence type="ECO:0000313" key="2">
    <source>
        <dbReference type="EMBL" id="KAF7147654.1"/>
    </source>
</evidence>
<dbReference type="EMBL" id="WJXA01000003">
    <property type="protein sequence ID" value="KAF7147654.1"/>
    <property type="molecule type" value="Genomic_DNA"/>
</dbReference>
<gene>
    <name evidence="2" type="ORF">RHSIM_Rhsim03G0226200</name>
</gene>
<comment type="caution">
    <text evidence="2">The sequence shown here is derived from an EMBL/GenBank/DDBJ whole genome shotgun (WGS) entry which is preliminary data.</text>
</comment>
<keyword evidence="1" id="KW-0812">Transmembrane</keyword>
<dbReference type="OrthoDB" id="1921606at2759"/>
<reference evidence="2" key="1">
    <citation type="submission" date="2019-11" db="EMBL/GenBank/DDBJ databases">
        <authorList>
            <person name="Liu Y."/>
            <person name="Hou J."/>
            <person name="Li T.-Q."/>
            <person name="Guan C.-H."/>
            <person name="Wu X."/>
            <person name="Wu H.-Z."/>
            <person name="Ling F."/>
            <person name="Zhang R."/>
            <person name="Shi X.-G."/>
            <person name="Ren J.-P."/>
            <person name="Chen E.-F."/>
            <person name="Sun J.-M."/>
        </authorList>
    </citation>
    <scope>NUCLEOTIDE SEQUENCE</scope>
    <source>
        <strain evidence="2">Adult_tree_wgs_1</strain>
        <tissue evidence="2">Leaves</tissue>
    </source>
</reference>
<evidence type="ECO:0000256" key="1">
    <source>
        <dbReference type="SAM" id="Phobius"/>
    </source>
</evidence>
<proteinExistence type="predicted"/>
<dbReference type="AlphaFoldDB" id="A0A834HAI8"/>
<keyword evidence="3" id="KW-1185">Reference proteome</keyword>
<name>A0A834HAI8_RHOSS</name>
<organism evidence="2 3">
    <name type="scientific">Rhododendron simsii</name>
    <name type="common">Sims's rhododendron</name>
    <dbReference type="NCBI Taxonomy" id="118357"/>
    <lineage>
        <taxon>Eukaryota</taxon>
        <taxon>Viridiplantae</taxon>
        <taxon>Streptophyta</taxon>
        <taxon>Embryophyta</taxon>
        <taxon>Tracheophyta</taxon>
        <taxon>Spermatophyta</taxon>
        <taxon>Magnoliopsida</taxon>
        <taxon>eudicotyledons</taxon>
        <taxon>Gunneridae</taxon>
        <taxon>Pentapetalae</taxon>
        <taxon>asterids</taxon>
        <taxon>Ericales</taxon>
        <taxon>Ericaceae</taxon>
        <taxon>Ericoideae</taxon>
        <taxon>Rhodoreae</taxon>
        <taxon>Rhododendron</taxon>
    </lineage>
</organism>
<dbReference type="Proteomes" id="UP000626092">
    <property type="component" value="Unassembled WGS sequence"/>
</dbReference>
<feature type="transmembrane region" description="Helical" evidence="1">
    <location>
        <begin position="12"/>
        <end position="37"/>
    </location>
</feature>
<keyword evidence="1" id="KW-1133">Transmembrane helix</keyword>
<sequence length="129" mass="13898">MNALDTPLEALAFNYLSFAFSTAVAWLAVITAAVSFWKIRAAGCAGPAKSQRPDRRRINEPITTVSTTTTAVNFVLEETDGSAAANEGKRRLRRGKFTVYYEESDGVEGDSTVDLTVTSLGYGIGNLIN</sequence>
<evidence type="ECO:0000313" key="3">
    <source>
        <dbReference type="Proteomes" id="UP000626092"/>
    </source>
</evidence>
<dbReference type="PANTHER" id="PTHR36369:SF1">
    <property type="entry name" value="TRANSMEMBRANE PROTEIN"/>
    <property type="match status" value="1"/>
</dbReference>
<dbReference type="PANTHER" id="PTHR36369">
    <property type="entry name" value="TRANSMEMBRANE PROTEIN"/>
    <property type="match status" value="1"/>
</dbReference>
<protein>
    <submittedName>
        <fullName evidence="2">Uncharacterized protein</fullName>
    </submittedName>
</protein>
<keyword evidence="1" id="KW-0472">Membrane</keyword>